<evidence type="ECO:0000313" key="2">
    <source>
        <dbReference type="EMBL" id="KAG2804285.1"/>
    </source>
</evidence>
<evidence type="ECO:0000313" key="4">
    <source>
        <dbReference type="EMBL" id="KAG2956140.1"/>
    </source>
</evidence>
<feature type="signal peptide" evidence="1">
    <location>
        <begin position="1"/>
        <end position="19"/>
    </location>
</feature>
<feature type="chain" id="PRO_5040097113" evidence="1">
    <location>
        <begin position="20"/>
        <end position="72"/>
    </location>
</feature>
<dbReference type="EMBL" id="RCML01003217">
    <property type="protein sequence ID" value="KAG2956140.1"/>
    <property type="molecule type" value="Genomic_DNA"/>
</dbReference>
<dbReference type="Proteomes" id="UP000697107">
    <property type="component" value="Unassembled WGS sequence"/>
</dbReference>
<dbReference type="AlphaFoldDB" id="A0A8T1JBX8"/>
<evidence type="ECO:0000313" key="3">
    <source>
        <dbReference type="EMBL" id="KAG2872979.1"/>
    </source>
</evidence>
<sequence>MEFYIWRTIALVLISAVSGNQFGYPALNFGGVGCVGDFCDIGAWNNSHSCRVALFGLDVGFCGMNEHYAVRC</sequence>
<dbReference type="EMBL" id="RCMI01003261">
    <property type="protein sequence ID" value="KAG2872979.1"/>
    <property type="molecule type" value="Genomic_DNA"/>
</dbReference>
<name>A0A8T1JBX8_9STRA</name>
<organism evidence="3 5">
    <name type="scientific">Phytophthora cactorum</name>
    <dbReference type="NCBI Taxonomy" id="29920"/>
    <lineage>
        <taxon>Eukaryota</taxon>
        <taxon>Sar</taxon>
        <taxon>Stramenopiles</taxon>
        <taxon>Oomycota</taxon>
        <taxon>Peronosporomycetes</taxon>
        <taxon>Peronosporales</taxon>
        <taxon>Peronosporaceae</taxon>
        <taxon>Phytophthora</taxon>
    </lineage>
</organism>
<protein>
    <submittedName>
        <fullName evidence="3">Uncharacterized protein</fullName>
    </submittedName>
</protein>
<accession>A0A8T1JBX8</accession>
<proteinExistence type="predicted"/>
<dbReference type="EMBL" id="RCMG01003015">
    <property type="protein sequence ID" value="KAG2804285.1"/>
    <property type="molecule type" value="Genomic_DNA"/>
</dbReference>
<dbReference type="Proteomes" id="UP000774804">
    <property type="component" value="Unassembled WGS sequence"/>
</dbReference>
<reference evidence="3" key="1">
    <citation type="submission" date="2018-10" db="EMBL/GenBank/DDBJ databases">
        <title>Effector identification in a new, highly contiguous assembly of the strawberry crown rot pathogen Phytophthora cactorum.</title>
        <authorList>
            <person name="Armitage A.D."/>
            <person name="Nellist C.F."/>
            <person name="Bates H."/>
            <person name="Vickerstaff R.J."/>
            <person name="Harrison R.J."/>
        </authorList>
    </citation>
    <scope>NUCLEOTIDE SEQUENCE</scope>
    <source>
        <strain evidence="2">15-7</strain>
        <strain evidence="3">4032</strain>
        <strain evidence="4">P415</strain>
    </source>
</reference>
<evidence type="ECO:0000256" key="1">
    <source>
        <dbReference type="SAM" id="SignalP"/>
    </source>
</evidence>
<dbReference type="PROSITE" id="PS51257">
    <property type="entry name" value="PROKAR_LIPOPROTEIN"/>
    <property type="match status" value="1"/>
</dbReference>
<comment type="caution">
    <text evidence="3">The sequence shown here is derived from an EMBL/GenBank/DDBJ whole genome shotgun (WGS) entry which is preliminary data.</text>
</comment>
<evidence type="ECO:0000313" key="5">
    <source>
        <dbReference type="Proteomes" id="UP000774804"/>
    </source>
</evidence>
<gene>
    <name evidence="2" type="ORF">PC113_g24329</name>
    <name evidence="3" type="ORF">PC115_g24481</name>
    <name evidence="4" type="ORF">PC118_g24601</name>
</gene>
<keyword evidence="1" id="KW-0732">Signal</keyword>
<dbReference type="Proteomes" id="UP000735874">
    <property type="component" value="Unassembled WGS sequence"/>
</dbReference>